<proteinExistence type="predicted"/>
<reference evidence="3" key="1">
    <citation type="submission" date="2017-03" db="EMBL/GenBank/DDBJ databases">
        <title>Phytopthora megakarya and P. palmivora, two closely related causual agents of cacao black pod achieved similar genome size and gene model numbers by different mechanisms.</title>
        <authorList>
            <person name="Ali S."/>
            <person name="Shao J."/>
            <person name="Larry D.J."/>
            <person name="Kronmiller B."/>
            <person name="Shen D."/>
            <person name="Strem M.D."/>
            <person name="Melnick R.L."/>
            <person name="Guiltinan M.J."/>
            <person name="Tyler B.M."/>
            <person name="Meinhardt L.W."/>
            <person name="Bailey B.A."/>
        </authorList>
    </citation>
    <scope>NUCLEOTIDE SEQUENCE [LARGE SCALE GENOMIC DNA]</scope>
    <source>
        <strain evidence="3">zdho120</strain>
    </source>
</reference>
<dbReference type="InterPro" id="IPR043502">
    <property type="entry name" value="DNA/RNA_pol_sf"/>
</dbReference>
<evidence type="ECO:0000256" key="1">
    <source>
        <dbReference type="SAM" id="MobiDB-lite"/>
    </source>
</evidence>
<protein>
    <recommendedName>
        <fullName evidence="4">Reverse transcriptase</fullName>
    </recommendedName>
</protein>
<feature type="region of interest" description="Disordered" evidence="1">
    <location>
        <begin position="190"/>
        <end position="210"/>
    </location>
</feature>
<dbReference type="InterPro" id="IPR043128">
    <property type="entry name" value="Rev_trsase/Diguanyl_cyclase"/>
</dbReference>
<dbReference type="Proteomes" id="UP000198211">
    <property type="component" value="Unassembled WGS sequence"/>
</dbReference>
<evidence type="ECO:0008006" key="4">
    <source>
        <dbReference type="Google" id="ProtNLM"/>
    </source>
</evidence>
<evidence type="ECO:0000313" key="2">
    <source>
        <dbReference type="EMBL" id="OWZ17443.1"/>
    </source>
</evidence>
<gene>
    <name evidence="2" type="ORF">PHMEG_0008618</name>
</gene>
<dbReference type="AlphaFoldDB" id="A0A225WI97"/>
<dbReference type="EMBL" id="NBNE01000752">
    <property type="protein sequence ID" value="OWZ17443.1"/>
    <property type="molecule type" value="Genomic_DNA"/>
</dbReference>
<dbReference type="InterPro" id="IPR051320">
    <property type="entry name" value="Viral_Replic_Matur_Polypro"/>
</dbReference>
<evidence type="ECO:0000313" key="3">
    <source>
        <dbReference type="Proteomes" id="UP000198211"/>
    </source>
</evidence>
<dbReference type="Gene3D" id="3.30.70.270">
    <property type="match status" value="1"/>
</dbReference>
<dbReference type="SUPFAM" id="SSF56672">
    <property type="entry name" value="DNA/RNA polymerases"/>
    <property type="match status" value="1"/>
</dbReference>
<sequence>MSGLLTSTEQIIAKDPRHVGSSNASPDSIYYELLEGATDMGLIDQYLTPHRILPSTFECGHAPRQTLFQWECELYEKWLASQPSMAERRPYTMPTSTLQRSKESSRESDDEVDNDNEWSMTPNIADRGDCIGQWSIDGGRTEMARATSARSDLPESELPSDYSVTGAIDDSGVCTRRLKVEEVNAGLTDWGDTANARETPTSTQYQSEKTSEEAIVAFERTLVCVMHDLSKEGGNEPSDENYNKHEANYISLEDYAQELAFYLTEPSVTALGYEGINVKNSGLTDDQQRLVNMLKRHKSIMISSGKALLLLAYGVVCGVDVNNHDPIKQRARRIPLRYLQKPYELLKDLLMAGPGASPFGIVLKKIDQDIRLCIDYEMVNTLTAIMEYTMPLMHPAGLGCINKDDSSESVRIRLRAEHFEWLRIPFGLKNAPMIYQQMLDNAIWGFVQPKGACTYSAEGIQVADWTKFDADPESSLELNSVLQLVNGSAADMFATIEPDKLIPVFKRRSFVDDICFGGATFDDCLSTPDKLFNRFEECRIRSKVDFVSHEISLEEIKADIRKKEANNEVSFPKTKRGMHQFLGALNYYSRFIQNLPSSERHCISSKTNISNKSMLDRSHQTFVM</sequence>
<feature type="compositionally biased region" description="Polar residues" evidence="1">
    <location>
        <begin position="196"/>
        <end position="208"/>
    </location>
</feature>
<keyword evidence="3" id="KW-1185">Reference proteome</keyword>
<name>A0A225WI97_9STRA</name>
<dbReference type="Gene3D" id="3.10.10.10">
    <property type="entry name" value="HIV Type 1 Reverse Transcriptase, subunit A, domain 1"/>
    <property type="match status" value="1"/>
</dbReference>
<dbReference type="PANTHER" id="PTHR33064:SF37">
    <property type="entry name" value="RIBONUCLEASE H"/>
    <property type="match status" value="1"/>
</dbReference>
<organism evidence="2 3">
    <name type="scientific">Phytophthora megakarya</name>
    <dbReference type="NCBI Taxonomy" id="4795"/>
    <lineage>
        <taxon>Eukaryota</taxon>
        <taxon>Sar</taxon>
        <taxon>Stramenopiles</taxon>
        <taxon>Oomycota</taxon>
        <taxon>Peronosporomycetes</taxon>
        <taxon>Peronosporales</taxon>
        <taxon>Peronosporaceae</taxon>
        <taxon>Phytophthora</taxon>
    </lineage>
</organism>
<accession>A0A225WI97</accession>
<feature type="region of interest" description="Disordered" evidence="1">
    <location>
        <begin position="86"/>
        <end position="164"/>
    </location>
</feature>
<dbReference type="PANTHER" id="PTHR33064">
    <property type="entry name" value="POL PROTEIN"/>
    <property type="match status" value="1"/>
</dbReference>
<comment type="caution">
    <text evidence="2">The sequence shown here is derived from an EMBL/GenBank/DDBJ whole genome shotgun (WGS) entry which is preliminary data.</text>
</comment>